<accession>A0A510X8C5</accession>
<dbReference type="AlphaFoldDB" id="A0A510X8C5"/>
<comment type="caution">
    <text evidence="1">The sequence shown here is derived from an EMBL/GenBank/DDBJ whole genome shotgun (WGS) entry which is preliminary data.</text>
</comment>
<dbReference type="EMBL" id="BJUK01000008">
    <property type="protein sequence ID" value="GEK46725.1"/>
    <property type="molecule type" value="Genomic_DNA"/>
</dbReference>
<evidence type="ECO:0000313" key="1">
    <source>
        <dbReference type="EMBL" id="GEK46725.1"/>
    </source>
</evidence>
<protein>
    <submittedName>
        <fullName evidence="1">Uncharacterized protein</fullName>
    </submittedName>
</protein>
<organism evidence="1 2">
    <name type="scientific">Bisbaumannia pacifica</name>
    <dbReference type="NCBI Taxonomy" id="77098"/>
    <lineage>
        <taxon>Bacteria</taxon>
        <taxon>Pseudomonadati</taxon>
        <taxon>Pseudomonadota</taxon>
        <taxon>Gammaproteobacteria</taxon>
        <taxon>Oceanospirillales</taxon>
        <taxon>Halomonadaceae</taxon>
        <taxon>Bisbaumannia</taxon>
    </lineage>
</organism>
<gene>
    <name evidence="1" type="ORF">HPA02_10080</name>
</gene>
<sequence length="223" mass="24643">MSLRRWFALLLALLVVAGLLVVAAGIYRFNFTQDDLYYRTPSGEVVSLEEWEARQAAGDDVMRRLFSIADGGPLALRLPELDQAVPLTRFEPEGEFTRVVGEYSRGAERGRIVMDTSGIRALNLSRDGRIYLVAPFSVSNQGSGVFHYLALLEHDTEHQAVTHVDSLFLGDRVSLEAVTPAPDGRALTLSWRPRTLEPETPSTIETHRVEVSIDPPGLVDASP</sequence>
<proteinExistence type="predicted"/>
<name>A0A510X8C5_9GAMM</name>
<dbReference type="OrthoDB" id="1161168at2"/>
<reference evidence="1 2" key="1">
    <citation type="submission" date="2019-07" db="EMBL/GenBank/DDBJ databases">
        <title>Whole genome shotgun sequence of Halomonas pacifica NBRC 102220.</title>
        <authorList>
            <person name="Hosoyama A."/>
            <person name="Uohara A."/>
            <person name="Ohji S."/>
            <person name="Ichikawa N."/>
        </authorList>
    </citation>
    <scope>NUCLEOTIDE SEQUENCE [LARGE SCALE GENOMIC DNA]</scope>
    <source>
        <strain evidence="1 2">NBRC 102220</strain>
    </source>
</reference>
<keyword evidence="2" id="KW-1185">Reference proteome</keyword>
<evidence type="ECO:0000313" key="2">
    <source>
        <dbReference type="Proteomes" id="UP000321275"/>
    </source>
</evidence>
<dbReference type="RefSeq" id="WP_146801999.1">
    <property type="nucleotide sequence ID" value="NZ_BJUK01000008.1"/>
</dbReference>
<dbReference type="Proteomes" id="UP000321275">
    <property type="component" value="Unassembled WGS sequence"/>
</dbReference>